<feature type="region of interest" description="Disordered" evidence="3">
    <location>
        <begin position="276"/>
        <end position="307"/>
    </location>
</feature>
<sequence length="367" mass="35872">MDPLDFTGRAVVVTGGTRGIGAAIAAAFHAAGADVLICGRTPPAQPSPAQPSPAQPSPAQPPPGPHAPTPAAATSSSAASPPQSALPVVPPPGSAAGLPSIEFFQADVRDPAQVVALIGAAHDRFGRLDVVINNAGGSPQVPAATASPRLHAKIIELNLIAPLHVAQAANAVMREQDSGGVILMIGSVSGTRPSPGTAAYGAAKAGLHHLATSLAAEWAPKVRVNSLVVGPVEATSTLPAGPVEAMPTLPAGPAVKAAAGSAGKTMAAGRVRMPATASAGMPGSADGDLAAGPGERRVAGEGGPASTVARTVPMGRGATAAEVASACLLLASPLAGYISGASLAVHGGGEWPAYLADVRDTAYRAQK</sequence>
<dbReference type="OrthoDB" id="3361211at2"/>
<protein>
    <submittedName>
        <fullName evidence="4">NADP-dependent 3-hydroxy acid dehydrogenase YdfG</fullName>
    </submittedName>
</protein>
<comment type="caution">
    <text evidence="4">The sequence shown here is derived from an EMBL/GenBank/DDBJ whole genome shotgun (WGS) entry which is preliminary data.</text>
</comment>
<dbReference type="PROSITE" id="PS00061">
    <property type="entry name" value="ADH_SHORT"/>
    <property type="match status" value="1"/>
</dbReference>
<proteinExistence type="inferred from homology"/>
<dbReference type="GO" id="GO:0016616">
    <property type="term" value="F:oxidoreductase activity, acting on the CH-OH group of donors, NAD or NADP as acceptor"/>
    <property type="evidence" value="ECO:0007669"/>
    <property type="project" value="TreeGrafter"/>
</dbReference>
<dbReference type="AlphaFoldDB" id="A0A2T0K433"/>
<gene>
    <name evidence="4" type="ORF">CLV67_115133</name>
</gene>
<reference evidence="4 5" key="1">
    <citation type="submission" date="2018-03" db="EMBL/GenBank/DDBJ databases">
        <title>Genomic Encyclopedia of Archaeal and Bacterial Type Strains, Phase II (KMG-II): from individual species to whole genera.</title>
        <authorList>
            <person name="Goeker M."/>
        </authorList>
    </citation>
    <scope>NUCLEOTIDE SEQUENCE [LARGE SCALE GENOMIC DNA]</scope>
    <source>
        <strain evidence="4 5">DSM 43146</strain>
    </source>
</reference>
<dbReference type="CDD" id="cd05233">
    <property type="entry name" value="SDR_c"/>
    <property type="match status" value="1"/>
</dbReference>
<evidence type="ECO:0000256" key="1">
    <source>
        <dbReference type="ARBA" id="ARBA00006484"/>
    </source>
</evidence>
<dbReference type="PANTHER" id="PTHR42760">
    <property type="entry name" value="SHORT-CHAIN DEHYDROGENASES/REDUCTASES FAMILY MEMBER"/>
    <property type="match status" value="1"/>
</dbReference>
<dbReference type="Pfam" id="PF00106">
    <property type="entry name" value="adh_short"/>
    <property type="match status" value="2"/>
</dbReference>
<feature type="region of interest" description="Disordered" evidence="3">
    <location>
        <begin position="39"/>
        <end position="91"/>
    </location>
</feature>
<dbReference type="Gene3D" id="3.40.50.720">
    <property type="entry name" value="NAD(P)-binding Rossmann-like Domain"/>
    <property type="match status" value="2"/>
</dbReference>
<organism evidence="4 5">
    <name type="scientific">Actinoplanes italicus</name>
    <dbReference type="NCBI Taxonomy" id="113567"/>
    <lineage>
        <taxon>Bacteria</taxon>
        <taxon>Bacillati</taxon>
        <taxon>Actinomycetota</taxon>
        <taxon>Actinomycetes</taxon>
        <taxon>Micromonosporales</taxon>
        <taxon>Micromonosporaceae</taxon>
        <taxon>Actinoplanes</taxon>
    </lineage>
</organism>
<comment type="similarity">
    <text evidence="1 2">Belongs to the short-chain dehydrogenases/reductases (SDR) family.</text>
</comment>
<dbReference type="PANTHER" id="PTHR42760:SF132">
    <property type="entry name" value="SHORT-CHAIN DEHYDROGENASE_REDUCTASE FAMILY PROTEIN"/>
    <property type="match status" value="1"/>
</dbReference>
<evidence type="ECO:0000256" key="3">
    <source>
        <dbReference type="SAM" id="MobiDB-lite"/>
    </source>
</evidence>
<evidence type="ECO:0000313" key="5">
    <source>
        <dbReference type="Proteomes" id="UP000239415"/>
    </source>
</evidence>
<accession>A0A2T0K433</accession>
<dbReference type="EMBL" id="PVMZ01000015">
    <property type="protein sequence ID" value="PRX17630.1"/>
    <property type="molecule type" value="Genomic_DNA"/>
</dbReference>
<dbReference type="InterPro" id="IPR036291">
    <property type="entry name" value="NAD(P)-bd_dom_sf"/>
</dbReference>
<feature type="compositionally biased region" description="Low complexity" evidence="3">
    <location>
        <begin position="69"/>
        <end position="87"/>
    </location>
</feature>
<dbReference type="PRINTS" id="PR00080">
    <property type="entry name" value="SDRFAMILY"/>
</dbReference>
<evidence type="ECO:0000313" key="4">
    <source>
        <dbReference type="EMBL" id="PRX17630.1"/>
    </source>
</evidence>
<feature type="compositionally biased region" description="Pro residues" evidence="3">
    <location>
        <begin position="43"/>
        <end position="68"/>
    </location>
</feature>
<dbReference type="InterPro" id="IPR002347">
    <property type="entry name" value="SDR_fam"/>
</dbReference>
<name>A0A2T0K433_9ACTN</name>
<dbReference type="Proteomes" id="UP000239415">
    <property type="component" value="Unassembled WGS sequence"/>
</dbReference>
<evidence type="ECO:0000256" key="2">
    <source>
        <dbReference type="RuleBase" id="RU000363"/>
    </source>
</evidence>
<dbReference type="InterPro" id="IPR020904">
    <property type="entry name" value="Sc_DH/Rdtase_CS"/>
</dbReference>
<dbReference type="PRINTS" id="PR00081">
    <property type="entry name" value="GDHRDH"/>
</dbReference>
<dbReference type="RefSeq" id="WP_106324985.1">
    <property type="nucleotide sequence ID" value="NZ_PVMZ01000015.1"/>
</dbReference>
<dbReference type="Pfam" id="PF13561">
    <property type="entry name" value="adh_short_C2"/>
    <property type="match status" value="1"/>
</dbReference>
<keyword evidence="5" id="KW-1185">Reference proteome</keyword>
<dbReference type="SUPFAM" id="SSF51735">
    <property type="entry name" value="NAD(P)-binding Rossmann-fold domains"/>
    <property type="match status" value="2"/>
</dbReference>